<reference evidence="23 24" key="1">
    <citation type="journal article" date="2018" name="Proc. Natl. Acad. Sci. U.S.A.">
        <title>Draft genome sequence of Camellia sinensis var. sinensis provides insights into the evolution of the tea genome and tea quality.</title>
        <authorList>
            <person name="Wei C."/>
            <person name="Yang H."/>
            <person name="Wang S."/>
            <person name="Zhao J."/>
            <person name="Liu C."/>
            <person name="Gao L."/>
            <person name="Xia E."/>
            <person name="Lu Y."/>
            <person name="Tai Y."/>
            <person name="She G."/>
            <person name="Sun J."/>
            <person name="Cao H."/>
            <person name="Tong W."/>
            <person name="Gao Q."/>
            <person name="Li Y."/>
            <person name="Deng W."/>
            <person name="Jiang X."/>
            <person name="Wang W."/>
            <person name="Chen Q."/>
            <person name="Zhang S."/>
            <person name="Li H."/>
            <person name="Wu J."/>
            <person name="Wang P."/>
            <person name="Li P."/>
            <person name="Shi C."/>
            <person name="Zheng F."/>
            <person name="Jian J."/>
            <person name="Huang B."/>
            <person name="Shan D."/>
            <person name="Shi M."/>
            <person name="Fang C."/>
            <person name="Yue Y."/>
            <person name="Li F."/>
            <person name="Li D."/>
            <person name="Wei S."/>
            <person name="Han B."/>
            <person name="Jiang C."/>
            <person name="Yin Y."/>
            <person name="Xia T."/>
            <person name="Zhang Z."/>
            <person name="Bennetzen J.L."/>
            <person name="Zhao S."/>
            <person name="Wan X."/>
        </authorList>
    </citation>
    <scope>NUCLEOTIDE SEQUENCE [LARGE SCALE GENOMIC DNA]</scope>
    <source>
        <strain evidence="24">cv. Shuchazao</strain>
        <tissue evidence="23">Leaf</tissue>
    </source>
</reference>
<comment type="similarity">
    <text evidence="2">Belongs to the protein kinase superfamily. CMGC Ser/Thr protein kinase family. GSK-3 subfamily.</text>
</comment>
<evidence type="ECO:0000256" key="14">
    <source>
        <dbReference type="ARBA" id="ARBA00022989"/>
    </source>
</evidence>
<evidence type="ECO:0000256" key="21">
    <source>
        <dbReference type="SAM" id="Phobius"/>
    </source>
</evidence>
<dbReference type="FunFam" id="3.30.200.20:FF:000015">
    <property type="entry name" value="Somatic embryogenesis receptor kinase 1"/>
    <property type="match status" value="1"/>
</dbReference>
<dbReference type="Pfam" id="PF08263">
    <property type="entry name" value="LRRNT_2"/>
    <property type="match status" value="1"/>
</dbReference>
<evidence type="ECO:0000259" key="22">
    <source>
        <dbReference type="PROSITE" id="PS50011"/>
    </source>
</evidence>
<accession>A0A4V3WQ12</accession>
<gene>
    <name evidence="23" type="ORF">TEA_015215</name>
</gene>
<proteinExistence type="inferred from homology"/>
<dbReference type="PROSITE" id="PS00108">
    <property type="entry name" value="PROTEIN_KINASE_ST"/>
    <property type="match status" value="2"/>
</dbReference>
<keyword evidence="9" id="KW-0732">Signal</keyword>
<dbReference type="InterPro" id="IPR011009">
    <property type="entry name" value="Kinase-like_dom_sf"/>
</dbReference>
<keyword evidence="5" id="KW-0723">Serine/threonine-protein kinase</keyword>
<dbReference type="PANTHER" id="PTHR24057:SF42">
    <property type="entry name" value="SHAGGY-RELATED PROTEIN KINASE ETA"/>
    <property type="match status" value="1"/>
</dbReference>
<evidence type="ECO:0000256" key="2">
    <source>
        <dbReference type="ARBA" id="ARBA00005527"/>
    </source>
</evidence>
<dbReference type="GO" id="GO:0005524">
    <property type="term" value="F:ATP binding"/>
    <property type="evidence" value="ECO:0007669"/>
    <property type="project" value="UniProtKB-UniRule"/>
</dbReference>
<feature type="domain" description="Protein kinase" evidence="22">
    <location>
        <begin position="65"/>
        <end position="349"/>
    </location>
</feature>
<comment type="similarity">
    <text evidence="3">Belongs to the protein kinase superfamily. Ser/Thr protein kinase family.</text>
</comment>
<evidence type="ECO:0000256" key="10">
    <source>
        <dbReference type="ARBA" id="ARBA00022737"/>
    </source>
</evidence>
<dbReference type="InterPro" id="IPR017441">
    <property type="entry name" value="Protein_kinase_ATP_BS"/>
</dbReference>
<evidence type="ECO:0000256" key="5">
    <source>
        <dbReference type="ARBA" id="ARBA00022527"/>
    </source>
</evidence>
<evidence type="ECO:0000256" key="8">
    <source>
        <dbReference type="ARBA" id="ARBA00022692"/>
    </source>
</evidence>
<dbReference type="InterPro" id="IPR001611">
    <property type="entry name" value="Leu-rich_rpt"/>
</dbReference>
<evidence type="ECO:0000256" key="4">
    <source>
        <dbReference type="ARBA" id="ARBA00012513"/>
    </source>
</evidence>
<evidence type="ECO:0000256" key="6">
    <source>
        <dbReference type="ARBA" id="ARBA00022614"/>
    </source>
</evidence>
<evidence type="ECO:0000256" key="19">
    <source>
        <dbReference type="ARBA" id="ARBA00048679"/>
    </source>
</evidence>
<feature type="binding site" evidence="20">
    <location>
        <position position="95"/>
    </location>
    <ligand>
        <name>ATP</name>
        <dbReference type="ChEBI" id="CHEBI:30616"/>
    </ligand>
</feature>
<dbReference type="GO" id="GO:0005737">
    <property type="term" value="C:cytoplasm"/>
    <property type="evidence" value="ECO:0007669"/>
    <property type="project" value="TreeGrafter"/>
</dbReference>
<evidence type="ECO:0000256" key="20">
    <source>
        <dbReference type="PROSITE-ProRule" id="PRU10141"/>
    </source>
</evidence>
<keyword evidence="8 21" id="KW-0812">Transmembrane</keyword>
<keyword evidence="15 21" id="KW-0472">Membrane</keyword>
<dbReference type="PROSITE" id="PS00107">
    <property type="entry name" value="PROTEIN_KINASE_ATP"/>
    <property type="match status" value="2"/>
</dbReference>
<evidence type="ECO:0000256" key="11">
    <source>
        <dbReference type="ARBA" id="ARBA00022741"/>
    </source>
</evidence>
<dbReference type="GO" id="GO:0009742">
    <property type="term" value="P:brassinosteroid mediated signaling pathway"/>
    <property type="evidence" value="ECO:0007669"/>
    <property type="project" value="TreeGrafter"/>
</dbReference>
<evidence type="ECO:0000256" key="12">
    <source>
        <dbReference type="ARBA" id="ARBA00022777"/>
    </source>
</evidence>
<dbReference type="SUPFAM" id="SSF52058">
    <property type="entry name" value="L domain-like"/>
    <property type="match status" value="1"/>
</dbReference>
<dbReference type="Pfam" id="PF07714">
    <property type="entry name" value="PK_Tyr_Ser-Thr"/>
    <property type="match status" value="1"/>
</dbReference>
<evidence type="ECO:0000256" key="17">
    <source>
        <dbReference type="ARBA" id="ARBA00023180"/>
    </source>
</evidence>
<dbReference type="InterPro" id="IPR050591">
    <property type="entry name" value="GSK-3"/>
</dbReference>
<keyword evidence="10" id="KW-0677">Repeat</keyword>
<dbReference type="GO" id="GO:0005634">
    <property type="term" value="C:nucleus"/>
    <property type="evidence" value="ECO:0007669"/>
    <property type="project" value="TreeGrafter"/>
</dbReference>
<dbReference type="GO" id="GO:0030154">
    <property type="term" value="P:cell differentiation"/>
    <property type="evidence" value="ECO:0007669"/>
    <property type="project" value="TreeGrafter"/>
</dbReference>
<evidence type="ECO:0000256" key="3">
    <source>
        <dbReference type="ARBA" id="ARBA00008684"/>
    </source>
</evidence>
<feature type="transmembrane region" description="Helical" evidence="21">
    <location>
        <begin position="676"/>
        <end position="701"/>
    </location>
</feature>
<evidence type="ECO:0000313" key="23">
    <source>
        <dbReference type="EMBL" id="THG18517.1"/>
    </source>
</evidence>
<dbReference type="Proteomes" id="UP000306102">
    <property type="component" value="Unassembled WGS sequence"/>
</dbReference>
<dbReference type="GO" id="GO:0004674">
    <property type="term" value="F:protein serine/threonine kinase activity"/>
    <property type="evidence" value="ECO:0007669"/>
    <property type="project" value="UniProtKB-KW"/>
</dbReference>
<feature type="domain" description="Protein kinase" evidence="22">
    <location>
        <begin position="738"/>
        <end position="1013"/>
    </location>
</feature>
<sequence length="1060" mass="118304">MADDKVRSLHFPEKFPIKSDLLMAVHGFRLEISAPVVDANDAVTGHIISTTIGGKNGEPKQTISYMAERVVGTGSFGIVFQAKCLETGETVAIKKVLQDRRYKNRELQLMRSMDHPNVVSLKHCFFSTTSKNELFLNLVMEYVPETMYRVLKHYSNMNQTMPLIYVKLYTYQIFRGLAYMHTVPGVCHRDLKPQNVLVDPLSHQVKICDFGSAKMLVKGEANISYICSRFYRAPELIFGATEYTTSIDIWSAGCVLAELLLGQPLFPGESAVDQLVEIIKVLGTPTREEVRCMNPNYTDFRFPQIKAHPWHKVFHHRMPPEAIDLASRLLQYSPSLRCTALEACAHPFFDELREPSARLPNGRPLPPLFNFKQEKGKKEKKKIARKAVKRTDGLGGEWELLLVVDFVFDLSKLPHDRAEVLISCHLICLSFESQECNAAAFWYGLVFLFSLCACIDLAVVSGASDDSLLSPKGVNFEVAALMSVKSKMIDEYHVLDGWDINSVDPCTWNMVGCSPEGFVISLDMASMRLAGILSPGVGNLTHLQTMLLQNNQLSGPVPAEIGKLSELTTLDLSGNQFIGEIPSSLGFLDHLSYLRLSRNKLSGQIPRPVADLTGLSFLDLSFNNLSGPTPKIQAKGYSVTGNGFLCSFSSAQICKNVTNPVNDTSSYQKVSNHHRWVVSVAVGVSCIFVIFMMLLVSWVHWYRSRLLFTSYVQQDIEFDANHIRRFSFRELQIATSNFSPKNILGQGGFGVVYKGYLPNKTVVAVKRLRDPNFTGEKQFQTEVEMIGLALHRNLLRLYGFCMTANERLLVYPYMPNGSVADRLRDTGKEKPSLDWNKRMHIALGAARGLLYLHEQCNPRIIHRDVKAANILLDERFEAVVGDFGLAKLLDLRDSHVTTAVRGTVGHIAPEYLSTGQSSEKTDVFGFGILLLELITGQKALDAGNGQIQKGMILDWVRTLYAEKRLEVLVDRDLKGCVSAEELEKAVEVALHCTQSNPNLRPKMSEVLKILESIAGQPGHVEESQGGNNTCEGQICNFTGNYSVHDDSSFVIEPIELSGPR</sequence>
<keyword evidence="16" id="KW-0675">Receptor</keyword>
<keyword evidence="17" id="KW-0325">Glycoprotein</keyword>
<evidence type="ECO:0000313" key="24">
    <source>
        <dbReference type="Proteomes" id="UP000306102"/>
    </source>
</evidence>
<dbReference type="InterPro" id="IPR008271">
    <property type="entry name" value="Ser/Thr_kinase_AS"/>
</dbReference>
<evidence type="ECO:0000256" key="9">
    <source>
        <dbReference type="ARBA" id="ARBA00022729"/>
    </source>
</evidence>
<dbReference type="PANTHER" id="PTHR24057">
    <property type="entry name" value="GLYCOGEN SYNTHASE KINASE-3 ALPHA"/>
    <property type="match status" value="1"/>
</dbReference>
<dbReference type="Pfam" id="PF00560">
    <property type="entry name" value="LRR_1"/>
    <property type="match status" value="3"/>
</dbReference>
<evidence type="ECO:0000256" key="13">
    <source>
        <dbReference type="ARBA" id="ARBA00022840"/>
    </source>
</evidence>
<comment type="catalytic activity">
    <reaction evidence="19">
        <text>L-seryl-[protein] + ATP = O-phospho-L-seryl-[protein] + ADP + H(+)</text>
        <dbReference type="Rhea" id="RHEA:17989"/>
        <dbReference type="Rhea" id="RHEA-COMP:9863"/>
        <dbReference type="Rhea" id="RHEA-COMP:11604"/>
        <dbReference type="ChEBI" id="CHEBI:15378"/>
        <dbReference type="ChEBI" id="CHEBI:29999"/>
        <dbReference type="ChEBI" id="CHEBI:30616"/>
        <dbReference type="ChEBI" id="CHEBI:83421"/>
        <dbReference type="ChEBI" id="CHEBI:456216"/>
        <dbReference type="EC" id="2.7.11.1"/>
    </reaction>
</comment>
<evidence type="ECO:0000256" key="18">
    <source>
        <dbReference type="ARBA" id="ARBA00047899"/>
    </source>
</evidence>
<evidence type="ECO:0000256" key="7">
    <source>
        <dbReference type="ARBA" id="ARBA00022679"/>
    </source>
</evidence>
<dbReference type="InterPro" id="IPR032675">
    <property type="entry name" value="LRR_dom_sf"/>
</dbReference>
<keyword evidence="6" id="KW-0433">Leucine-rich repeat</keyword>
<dbReference type="GO" id="GO:0016020">
    <property type="term" value="C:membrane"/>
    <property type="evidence" value="ECO:0007669"/>
    <property type="project" value="UniProtKB-SubCell"/>
</dbReference>
<dbReference type="FunFam" id="3.30.200.20:FF:000009">
    <property type="entry name" value="Glycogen synthase kinase-3 beta"/>
    <property type="match status" value="1"/>
</dbReference>
<dbReference type="EMBL" id="SDRB02003002">
    <property type="protein sequence ID" value="THG18517.1"/>
    <property type="molecule type" value="Genomic_DNA"/>
</dbReference>
<dbReference type="SUPFAM" id="SSF56112">
    <property type="entry name" value="Protein kinase-like (PK-like)"/>
    <property type="match status" value="2"/>
</dbReference>
<dbReference type="Gene3D" id="1.10.510.10">
    <property type="entry name" value="Transferase(Phosphotransferase) domain 1"/>
    <property type="match status" value="2"/>
</dbReference>
<dbReference type="InterPro" id="IPR039192">
    <property type="entry name" value="STKc_GSK3"/>
</dbReference>
<keyword evidence="14 21" id="KW-1133">Transmembrane helix</keyword>
<comment type="caution">
    <text evidence="23">The sequence shown here is derived from an EMBL/GenBank/DDBJ whole genome shotgun (WGS) entry which is preliminary data.</text>
</comment>
<evidence type="ECO:0000256" key="1">
    <source>
        <dbReference type="ARBA" id="ARBA00004479"/>
    </source>
</evidence>
<evidence type="ECO:0000256" key="16">
    <source>
        <dbReference type="ARBA" id="ARBA00023170"/>
    </source>
</evidence>
<dbReference type="SMART" id="SM00220">
    <property type="entry name" value="S_TKc"/>
    <property type="match status" value="2"/>
</dbReference>
<dbReference type="GO" id="GO:0048638">
    <property type="term" value="P:regulation of developmental growth"/>
    <property type="evidence" value="ECO:0007669"/>
    <property type="project" value="UniProtKB-ARBA"/>
</dbReference>
<feature type="binding site" evidence="20">
    <location>
        <position position="766"/>
    </location>
    <ligand>
        <name>ATP</name>
        <dbReference type="ChEBI" id="CHEBI:30616"/>
    </ligand>
</feature>
<dbReference type="FunFam" id="1.10.510.10:FF:000016">
    <property type="entry name" value="Somatic embryogenesis receptor-like kinase 1"/>
    <property type="match status" value="1"/>
</dbReference>
<keyword evidence="11 20" id="KW-0547">Nucleotide-binding</keyword>
<dbReference type="InterPro" id="IPR013210">
    <property type="entry name" value="LRR_N_plant-typ"/>
</dbReference>
<comment type="subcellular location">
    <subcellularLocation>
        <location evidence="1">Membrane</location>
        <topology evidence="1">Single-pass type I membrane protein</topology>
    </subcellularLocation>
</comment>
<protein>
    <recommendedName>
        <fullName evidence="4">non-specific serine/threonine protein kinase</fullName>
        <ecNumber evidence="4">2.7.11.1</ecNumber>
    </recommendedName>
</protein>
<dbReference type="CDD" id="cd14137">
    <property type="entry name" value="STKc_GSK3"/>
    <property type="match status" value="1"/>
</dbReference>
<comment type="catalytic activity">
    <reaction evidence="18">
        <text>L-threonyl-[protein] + ATP = O-phospho-L-threonyl-[protein] + ADP + H(+)</text>
        <dbReference type="Rhea" id="RHEA:46608"/>
        <dbReference type="Rhea" id="RHEA-COMP:11060"/>
        <dbReference type="Rhea" id="RHEA-COMP:11605"/>
        <dbReference type="ChEBI" id="CHEBI:15378"/>
        <dbReference type="ChEBI" id="CHEBI:30013"/>
        <dbReference type="ChEBI" id="CHEBI:30616"/>
        <dbReference type="ChEBI" id="CHEBI:61977"/>
        <dbReference type="ChEBI" id="CHEBI:456216"/>
        <dbReference type="EC" id="2.7.11.1"/>
    </reaction>
</comment>
<evidence type="ECO:0000256" key="15">
    <source>
        <dbReference type="ARBA" id="ARBA00023136"/>
    </source>
</evidence>
<dbReference type="Gene3D" id="3.80.10.10">
    <property type="entry name" value="Ribonuclease Inhibitor"/>
    <property type="match status" value="1"/>
</dbReference>
<name>A0A4V3WQ12_CAMSN</name>
<organism evidence="23 24">
    <name type="scientific">Camellia sinensis var. sinensis</name>
    <name type="common">China tea</name>
    <dbReference type="NCBI Taxonomy" id="542762"/>
    <lineage>
        <taxon>Eukaryota</taxon>
        <taxon>Viridiplantae</taxon>
        <taxon>Streptophyta</taxon>
        <taxon>Embryophyta</taxon>
        <taxon>Tracheophyta</taxon>
        <taxon>Spermatophyta</taxon>
        <taxon>Magnoliopsida</taxon>
        <taxon>eudicotyledons</taxon>
        <taxon>Gunneridae</taxon>
        <taxon>Pentapetalae</taxon>
        <taxon>asterids</taxon>
        <taxon>Ericales</taxon>
        <taxon>Theaceae</taxon>
        <taxon>Camellia</taxon>
    </lineage>
</organism>
<dbReference type="FunFam" id="3.80.10.10:FF:000021">
    <property type="entry name" value="Putative LRR receptor-like serine/threonine-protein kinase"/>
    <property type="match status" value="1"/>
</dbReference>
<dbReference type="AlphaFoldDB" id="A0A4V3WQ12"/>
<keyword evidence="24" id="KW-1185">Reference proteome</keyword>
<dbReference type="FunFam" id="1.10.510.10:FF:000082">
    <property type="entry name" value="Shaggy-related protein kinase kappa"/>
    <property type="match status" value="1"/>
</dbReference>
<feature type="transmembrane region" description="Helical" evidence="21">
    <location>
        <begin position="440"/>
        <end position="460"/>
    </location>
</feature>
<dbReference type="PROSITE" id="PS50011">
    <property type="entry name" value="PROTEIN_KINASE_DOM"/>
    <property type="match status" value="2"/>
</dbReference>
<keyword evidence="13 20" id="KW-0067">ATP-binding</keyword>
<dbReference type="InterPro" id="IPR000719">
    <property type="entry name" value="Prot_kinase_dom"/>
</dbReference>
<keyword evidence="7" id="KW-0808">Transferase</keyword>
<dbReference type="InterPro" id="IPR001245">
    <property type="entry name" value="Ser-Thr/Tyr_kinase_cat_dom"/>
</dbReference>
<dbReference type="STRING" id="542762.A0A4V3WQ12"/>
<keyword evidence="12" id="KW-0418">Kinase</keyword>
<dbReference type="EC" id="2.7.11.1" evidence="4"/>
<dbReference type="Pfam" id="PF00069">
    <property type="entry name" value="Pkinase"/>
    <property type="match status" value="1"/>
</dbReference>
<dbReference type="Gene3D" id="3.30.200.20">
    <property type="entry name" value="Phosphorylase Kinase, domain 1"/>
    <property type="match status" value="2"/>
</dbReference>